<dbReference type="PANTHER" id="PTHR10380:SF235">
    <property type="entry name" value="CUTICULAR PROTEIN 73D, ISOFORM B"/>
    <property type="match status" value="1"/>
</dbReference>
<dbReference type="VEuPathDB" id="VectorBase:ISCW011576"/>
<dbReference type="OrthoDB" id="6502275at2759"/>
<dbReference type="InParanoid" id="B7Q7N6"/>
<evidence type="ECO:0000256" key="1">
    <source>
        <dbReference type="ARBA" id="ARBA00022460"/>
    </source>
</evidence>
<accession>B7Q7N6</accession>
<keyword evidence="1 2" id="KW-0193">Cuticle</keyword>
<feature type="region of interest" description="Disordered" evidence="3">
    <location>
        <begin position="1"/>
        <end position="28"/>
    </location>
</feature>
<feature type="region of interest" description="Disordered" evidence="3">
    <location>
        <begin position="160"/>
        <end position="188"/>
    </location>
</feature>
<gene>
    <name evidence="4" type="ORF">IscW_ISCW011576</name>
</gene>
<feature type="compositionally biased region" description="Polar residues" evidence="3">
    <location>
        <begin position="175"/>
        <end position="188"/>
    </location>
</feature>
<feature type="region of interest" description="Disordered" evidence="3">
    <location>
        <begin position="81"/>
        <end position="115"/>
    </location>
</feature>
<keyword evidence="6" id="KW-1185">Reference proteome</keyword>
<dbReference type="InterPro" id="IPR031311">
    <property type="entry name" value="CHIT_BIND_RR_consensus"/>
</dbReference>
<dbReference type="PROSITE" id="PS51155">
    <property type="entry name" value="CHIT_BIND_RR_2"/>
    <property type="match status" value="1"/>
</dbReference>
<proteinExistence type="predicted"/>
<dbReference type="HOGENOM" id="CLU_1148315_0_0_1"/>
<evidence type="ECO:0000313" key="5">
    <source>
        <dbReference type="EnsemblMetazoa" id="ISCW011576-PA"/>
    </source>
</evidence>
<sequence length="242" mass="25535">MPYGFKYEAVGDDGGGHTREESADGSGRVVGSYTIFTADGLERRVYYEADENGFRAHIETNEPGTKTSNPADVTIVSSAGDYQPNAATVRPSKPVPGTKGPQRPDGRPRPQINYGPSITEPFGFQTGGGRPMHPSYDGSFRVPASSSGGIFSPAQVAAVNPQSLEPQAGFENAPGSASRSQQDGESVQGVSNLDWVTFPVLADLENKRCTEASTRVVSGMKGSMDSAQASLLVGRAGMDREE</sequence>
<organism>
    <name type="scientific">Ixodes scapularis</name>
    <name type="common">Black-legged tick</name>
    <name type="synonym">Deer tick</name>
    <dbReference type="NCBI Taxonomy" id="6945"/>
    <lineage>
        <taxon>Eukaryota</taxon>
        <taxon>Metazoa</taxon>
        <taxon>Ecdysozoa</taxon>
        <taxon>Arthropoda</taxon>
        <taxon>Chelicerata</taxon>
        <taxon>Arachnida</taxon>
        <taxon>Acari</taxon>
        <taxon>Parasitiformes</taxon>
        <taxon>Ixodida</taxon>
        <taxon>Ixodoidea</taxon>
        <taxon>Ixodidae</taxon>
        <taxon>Ixodinae</taxon>
        <taxon>Ixodes</taxon>
    </lineage>
</organism>
<dbReference type="PaxDb" id="6945-B7Q7N6"/>
<dbReference type="Pfam" id="PF00379">
    <property type="entry name" value="Chitin_bind_4"/>
    <property type="match status" value="1"/>
</dbReference>
<name>B7Q7N6_IXOSC</name>
<dbReference type="InterPro" id="IPR050468">
    <property type="entry name" value="Cuticle_Struct_Prot"/>
</dbReference>
<dbReference type="EMBL" id="ABJB010477212">
    <property type="status" value="NOT_ANNOTATED_CDS"/>
    <property type="molecule type" value="Genomic_DNA"/>
</dbReference>
<dbReference type="AlphaFoldDB" id="B7Q7N6"/>
<dbReference type="VEuPathDB" id="VectorBase:ISCI011576"/>
<dbReference type="VEuPathDB" id="VectorBase:ISCP_017505"/>
<dbReference type="EMBL" id="DS876714">
    <property type="protein sequence ID" value="EEC14858.1"/>
    <property type="molecule type" value="Genomic_DNA"/>
</dbReference>
<dbReference type="PANTHER" id="PTHR10380">
    <property type="entry name" value="CUTICLE PROTEIN"/>
    <property type="match status" value="1"/>
</dbReference>
<dbReference type="EnsemblMetazoa" id="ISCW011576-RA">
    <property type="protein sequence ID" value="ISCW011576-PA"/>
    <property type="gene ID" value="ISCW011576"/>
</dbReference>
<dbReference type="InterPro" id="IPR000618">
    <property type="entry name" value="Insect_cuticle"/>
</dbReference>
<evidence type="ECO:0000256" key="2">
    <source>
        <dbReference type="PROSITE-ProRule" id="PRU00497"/>
    </source>
</evidence>
<protein>
    <submittedName>
        <fullName evidence="4 5">Uncharacterized protein</fullName>
    </submittedName>
</protein>
<dbReference type="GO" id="GO:0062129">
    <property type="term" value="C:chitin-based extracellular matrix"/>
    <property type="evidence" value="ECO:0000318"/>
    <property type="project" value="GO_Central"/>
</dbReference>
<evidence type="ECO:0000256" key="3">
    <source>
        <dbReference type="SAM" id="MobiDB-lite"/>
    </source>
</evidence>
<dbReference type="GO" id="GO:0008010">
    <property type="term" value="F:structural constituent of chitin-based larval cuticle"/>
    <property type="evidence" value="ECO:0000318"/>
    <property type="project" value="GO_Central"/>
</dbReference>
<dbReference type="PROSITE" id="PS00233">
    <property type="entry name" value="CHIT_BIND_RR_1"/>
    <property type="match status" value="1"/>
</dbReference>
<dbReference type="VEuPathDB" id="VectorBase:ISCI002955"/>
<reference evidence="4 6" key="1">
    <citation type="submission" date="2008-03" db="EMBL/GenBank/DDBJ databases">
        <title>Annotation of Ixodes scapularis.</title>
        <authorList>
            <consortium name="Ixodes scapularis Genome Project Consortium"/>
            <person name="Caler E."/>
            <person name="Hannick L.I."/>
            <person name="Bidwell S."/>
            <person name="Joardar V."/>
            <person name="Thiagarajan M."/>
            <person name="Amedeo P."/>
            <person name="Galinsky K.J."/>
            <person name="Schobel S."/>
            <person name="Inman J."/>
            <person name="Hostetler J."/>
            <person name="Miller J."/>
            <person name="Hammond M."/>
            <person name="Megy K."/>
            <person name="Lawson D."/>
            <person name="Kodira C."/>
            <person name="Sutton G."/>
            <person name="Meyer J."/>
            <person name="Hill C.A."/>
            <person name="Birren B."/>
            <person name="Nene V."/>
            <person name="Collins F."/>
            <person name="Alarcon-Chaidez F."/>
            <person name="Wikel S."/>
            <person name="Strausberg R."/>
        </authorList>
    </citation>
    <scope>NUCLEOTIDE SEQUENCE [LARGE SCALE GENOMIC DNA]</scope>
    <source>
        <strain evidence="6">Wikel</strain>
        <strain evidence="4">Wikel colony</strain>
    </source>
</reference>
<evidence type="ECO:0000313" key="4">
    <source>
        <dbReference type="EMBL" id="EEC14858.1"/>
    </source>
</evidence>
<reference evidence="5" key="2">
    <citation type="submission" date="2020-05" db="UniProtKB">
        <authorList>
            <consortium name="EnsemblMetazoa"/>
        </authorList>
    </citation>
    <scope>IDENTIFICATION</scope>
    <source>
        <strain evidence="5">wikel</strain>
    </source>
</reference>
<evidence type="ECO:0000313" key="6">
    <source>
        <dbReference type="Proteomes" id="UP000001555"/>
    </source>
</evidence>
<dbReference type="Proteomes" id="UP000001555">
    <property type="component" value="Unassembled WGS sequence"/>
</dbReference>